<organism evidence="1 2">
    <name type="scientific">Knoellia sinensis KCTC 19936</name>
    <dbReference type="NCBI Taxonomy" id="1385520"/>
    <lineage>
        <taxon>Bacteria</taxon>
        <taxon>Bacillati</taxon>
        <taxon>Actinomycetota</taxon>
        <taxon>Actinomycetes</taxon>
        <taxon>Micrococcales</taxon>
        <taxon>Intrasporangiaceae</taxon>
        <taxon>Knoellia</taxon>
    </lineage>
</organism>
<evidence type="ECO:0000313" key="1">
    <source>
        <dbReference type="EMBL" id="KGN34365.1"/>
    </source>
</evidence>
<reference evidence="1 2" key="1">
    <citation type="submission" date="2013-08" db="EMBL/GenBank/DDBJ databases">
        <title>The genome sequence of Knoellia sinensis.</title>
        <authorList>
            <person name="Zhu W."/>
            <person name="Wang G."/>
        </authorList>
    </citation>
    <scope>NUCLEOTIDE SEQUENCE [LARGE SCALE GENOMIC DNA]</scope>
    <source>
        <strain evidence="1 2">KCTC 19936</strain>
    </source>
</reference>
<dbReference type="OrthoDB" id="894286at2"/>
<comment type="caution">
    <text evidence="1">The sequence shown here is derived from an EMBL/GenBank/DDBJ whole genome shotgun (WGS) entry which is preliminary data.</text>
</comment>
<evidence type="ECO:0000313" key="2">
    <source>
        <dbReference type="Proteomes" id="UP000030002"/>
    </source>
</evidence>
<keyword evidence="2" id="KW-1185">Reference proteome</keyword>
<dbReference type="STRING" id="1385520.N802_13570"/>
<proteinExistence type="predicted"/>
<gene>
    <name evidence="1" type="ORF">N802_13570</name>
</gene>
<dbReference type="Proteomes" id="UP000030002">
    <property type="component" value="Unassembled WGS sequence"/>
</dbReference>
<accession>A0A0A0JA90</accession>
<dbReference type="AlphaFoldDB" id="A0A0A0JA90"/>
<dbReference type="RefSeq" id="WP_035912734.1">
    <property type="nucleotide sequence ID" value="NZ_AVPJ01000002.1"/>
</dbReference>
<dbReference type="EMBL" id="AVPJ01000002">
    <property type="protein sequence ID" value="KGN34365.1"/>
    <property type="molecule type" value="Genomic_DNA"/>
</dbReference>
<name>A0A0A0JA90_9MICO</name>
<protein>
    <submittedName>
        <fullName evidence="1">Uncharacterized protein</fullName>
    </submittedName>
</protein>
<sequence length="218" mass="24150">MPRRNRVDPWGDLVAHPARGLFTGNRGCVVDDHENVVRHHGTNLLWITCQVEFRDWRVGLARPRRWTPLFFLDDAVALAAGHRPCSTCRRFDYVAYRNAVSDAAGARQPLSAADLNVRLSRERLNRGRGLDRAADRKLWRAPLLGLPPGAVVLDGERRPCLWDGDVLQPFGFEGWGSAVQAPDDPVDVLTPPTSVAALSHGFAPVLHPSASRSHQSHP</sequence>
<dbReference type="eggNOG" id="ENOG5032UTP">
    <property type="taxonomic scope" value="Bacteria"/>
</dbReference>